<dbReference type="EMBL" id="JBHUFA010000001">
    <property type="protein sequence ID" value="MFD1694900.1"/>
    <property type="molecule type" value="Genomic_DNA"/>
</dbReference>
<organism evidence="2 3">
    <name type="scientific">Roseibium aestuarii</name>
    <dbReference type="NCBI Taxonomy" id="2600299"/>
    <lineage>
        <taxon>Bacteria</taxon>
        <taxon>Pseudomonadati</taxon>
        <taxon>Pseudomonadota</taxon>
        <taxon>Alphaproteobacteria</taxon>
        <taxon>Hyphomicrobiales</taxon>
        <taxon>Stappiaceae</taxon>
        <taxon>Roseibium</taxon>
    </lineage>
</organism>
<feature type="signal peptide" evidence="1">
    <location>
        <begin position="1"/>
        <end position="27"/>
    </location>
</feature>
<gene>
    <name evidence="2" type="ORF">ACFSC7_05175</name>
</gene>
<dbReference type="RefSeq" id="WP_149891300.1">
    <property type="nucleotide sequence ID" value="NZ_JBHUFA010000001.1"/>
</dbReference>
<proteinExistence type="predicted"/>
<evidence type="ECO:0000313" key="2">
    <source>
        <dbReference type="EMBL" id="MFD1694900.1"/>
    </source>
</evidence>
<name>A0ABW4JSS1_9HYPH</name>
<dbReference type="Proteomes" id="UP001597327">
    <property type="component" value="Unassembled WGS sequence"/>
</dbReference>
<keyword evidence="1" id="KW-0732">Signal</keyword>
<comment type="caution">
    <text evidence="2">The sequence shown here is derived from an EMBL/GenBank/DDBJ whole genome shotgun (WGS) entry which is preliminary data.</text>
</comment>
<sequence>MTTLKSLKIALIATGSLIAASSLSAQAASGPGMGASLGNCYDIWINYCNENTSGYPNKCYGESLDMCDAHYKKSSTPLPPKTMKDLKAASLRHVKPAAAKTSFAPVKPTR</sequence>
<evidence type="ECO:0000313" key="3">
    <source>
        <dbReference type="Proteomes" id="UP001597327"/>
    </source>
</evidence>
<evidence type="ECO:0000256" key="1">
    <source>
        <dbReference type="SAM" id="SignalP"/>
    </source>
</evidence>
<feature type="chain" id="PRO_5045458237" evidence="1">
    <location>
        <begin position="28"/>
        <end position="110"/>
    </location>
</feature>
<keyword evidence="3" id="KW-1185">Reference proteome</keyword>
<protein>
    <submittedName>
        <fullName evidence="2">Uncharacterized protein</fullName>
    </submittedName>
</protein>
<reference evidence="3" key="1">
    <citation type="journal article" date="2019" name="Int. J. Syst. Evol. Microbiol.">
        <title>The Global Catalogue of Microorganisms (GCM) 10K type strain sequencing project: providing services to taxonomists for standard genome sequencing and annotation.</title>
        <authorList>
            <consortium name="The Broad Institute Genomics Platform"/>
            <consortium name="The Broad Institute Genome Sequencing Center for Infectious Disease"/>
            <person name="Wu L."/>
            <person name="Ma J."/>
        </authorList>
    </citation>
    <scope>NUCLEOTIDE SEQUENCE [LARGE SCALE GENOMIC DNA]</scope>
    <source>
        <strain evidence="3">JCM 3369</strain>
    </source>
</reference>
<accession>A0ABW4JSS1</accession>